<proteinExistence type="predicted"/>
<keyword evidence="3" id="KW-1185">Reference proteome</keyword>
<gene>
    <name evidence="2" type="ORF">FBEOM_5429</name>
</gene>
<reference evidence="2" key="1">
    <citation type="journal article" date="2017" name="Mycologia">
        <title>Fusarium algeriense, sp. nov., a novel toxigenic crown rot pathogen of durum wheat from Algeria is nested in the Fusarium burgessii species complex.</title>
        <authorList>
            <person name="Laraba I."/>
            <person name="Keddad A."/>
            <person name="Boureghda H."/>
            <person name="Abdallah N."/>
            <person name="Vaughan M.M."/>
            <person name="Proctor R.H."/>
            <person name="Busman M."/>
            <person name="O'Donnell K."/>
        </authorList>
    </citation>
    <scope>NUCLEOTIDE SEQUENCE</scope>
    <source>
        <strain evidence="2">NRRL 25174</strain>
    </source>
</reference>
<feature type="compositionally biased region" description="Polar residues" evidence="1">
    <location>
        <begin position="172"/>
        <end position="186"/>
    </location>
</feature>
<feature type="compositionally biased region" description="Polar residues" evidence="1">
    <location>
        <begin position="112"/>
        <end position="133"/>
    </location>
</feature>
<feature type="region of interest" description="Disordered" evidence="1">
    <location>
        <begin position="78"/>
        <end position="274"/>
    </location>
</feature>
<sequence length="386" mass="42282">MDAVTASSNDFTMDALTAPMGQNGLTADEKEALDTLESAYIEGFENGGDPDFRLASWIKGFKFARALFAPKPPLTSIASASQSVHPDLPDDSSKQEVYQGGDSEDGLVEATVGSSGNQLLPSSHPDASSQTVHPTLPGDKSEQEAPFIEDIEDTQPSDIEPIAPTAGKSLVSDGQAQSPGSPSSATDYPDSKNSSDKGNSTRPTTPSVTADSPPDITTTPMGSSTQQPIFIDLTVEDGSHDGDCQISQPEGQRRTKRKQSHEGKRRTPKRPRLERELKDDEFALRVVSVYISEKGSYEDDHEWTPEEFAHDTERIDAIHTIEFLVNSGNWENLEFQKTQVDNSQGTMWKAQDAFGVYEVVLSKEDIKDLMGESRIFKKYKYIKIDN</sequence>
<comment type="caution">
    <text evidence="2">The sequence shown here is derived from an EMBL/GenBank/DDBJ whole genome shotgun (WGS) entry which is preliminary data.</text>
</comment>
<organism evidence="2 3">
    <name type="scientific">Fusarium beomiforme</name>
    <dbReference type="NCBI Taxonomy" id="44412"/>
    <lineage>
        <taxon>Eukaryota</taxon>
        <taxon>Fungi</taxon>
        <taxon>Dikarya</taxon>
        <taxon>Ascomycota</taxon>
        <taxon>Pezizomycotina</taxon>
        <taxon>Sordariomycetes</taxon>
        <taxon>Hypocreomycetidae</taxon>
        <taxon>Hypocreales</taxon>
        <taxon>Nectriaceae</taxon>
        <taxon>Fusarium</taxon>
        <taxon>Fusarium burgessii species complex</taxon>
    </lineage>
</organism>
<evidence type="ECO:0000313" key="2">
    <source>
        <dbReference type="EMBL" id="KAF4340645.1"/>
    </source>
</evidence>
<evidence type="ECO:0000256" key="1">
    <source>
        <dbReference type="SAM" id="MobiDB-lite"/>
    </source>
</evidence>
<protein>
    <submittedName>
        <fullName evidence="2">Uncharacterized protein</fullName>
    </submittedName>
</protein>
<dbReference type="AlphaFoldDB" id="A0A9P5DZ15"/>
<dbReference type="OrthoDB" id="10347624at2759"/>
<accession>A0A9P5DZ15</accession>
<name>A0A9P5DZ15_9HYPO</name>
<feature type="compositionally biased region" description="Basic residues" evidence="1">
    <location>
        <begin position="254"/>
        <end position="270"/>
    </location>
</feature>
<reference evidence="2" key="2">
    <citation type="submission" date="2020-02" db="EMBL/GenBank/DDBJ databases">
        <title>Identification and distribution of gene clusters putatively required for synthesis of sphingolipid metabolism inhibitors in phylogenetically diverse species of the filamentous fungus Fusarium.</title>
        <authorList>
            <person name="Kim H.-S."/>
            <person name="Busman M."/>
            <person name="Brown D.W."/>
            <person name="Divon H."/>
            <person name="Uhlig S."/>
            <person name="Proctor R.H."/>
        </authorList>
    </citation>
    <scope>NUCLEOTIDE SEQUENCE</scope>
    <source>
        <strain evidence="2">NRRL 25174</strain>
    </source>
</reference>
<dbReference type="Proteomes" id="UP000730481">
    <property type="component" value="Unassembled WGS sequence"/>
</dbReference>
<feature type="compositionally biased region" description="Polar residues" evidence="1">
    <location>
        <begin position="196"/>
        <end position="228"/>
    </location>
</feature>
<dbReference type="EMBL" id="PVQB02000232">
    <property type="protein sequence ID" value="KAF4340645.1"/>
    <property type="molecule type" value="Genomic_DNA"/>
</dbReference>
<evidence type="ECO:0000313" key="3">
    <source>
        <dbReference type="Proteomes" id="UP000730481"/>
    </source>
</evidence>